<dbReference type="AlphaFoldDB" id="A0A2W7P1P5"/>
<dbReference type="EMBL" id="QKZN01000004">
    <property type="protein sequence ID" value="PZX29443.1"/>
    <property type="molecule type" value="Genomic_DNA"/>
</dbReference>
<evidence type="ECO:0000313" key="15">
    <source>
        <dbReference type="Proteomes" id="UP000249638"/>
    </source>
</evidence>
<comment type="function">
    <text evidence="12">The main replicative DNA helicase, it participates in initiation and elongation during chromosome replication. Travels ahead of the DNA replisome, separating dsDNA into templates for DNA synthesis. A processive ATP-dependent 5'-3' DNA helicase it has DNA-dependent ATPase activity.</text>
</comment>
<gene>
    <name evidence="14" type="ORF">C7416_104448</name>
</gene>
<dbReference type="InterPro" id="IPR007693">
    <property type="entry name" value="DNA_helicase_DnaB-like_N"/>
</dbReference>
<organism evidence="14 15">
    <name type="scientific">Cupriavidus phytorum</name>
    <dbReference type="NCBI Taxonomy" id="3024399"/>
    <lineage>
        <taxon>Bacteria</taxon>
        <taxon>Pseudomonadati</taxon>
        <taxon>Pseudomonadota</taxon>
        <taxon>Betaproteobacteria</taxon>
        <taxon>Burkholderiales</taxon>
        <taxon>Burkholderiaceae</taxon>
        <taxon>Cupriavidus</taxon>
    </lineage>
</organism>
<keyword evidence="6 12" id="KW-0347">Helicase</keyword>
<keyword evidence="2 12" id="KW-0639">Primosome</keyword>
<evidence type="ECO:0000256" key="7">
    <source>
        <dbReference type="ARBA" id="ARBA00022840"/>
    </source>
</evidence>
<keyword evidence="7 12" id="KW-0067">ATP-binding</keyword>
<dbReference type="GO" id="GO:0043139">
    <property type="term" value="F:5'-3' DNA helicase activity"/>
    <property type="evidence" value="ECO:0007669"/>
    <property type="project" value="UniProtKB-EC"/>
</dbReference>
<dbReference type="PROSITE" id="PS51199">
    <property type="entry name" value="SF4_HELICASE"/>
    <property type="match status" value="1"/>
</dbReference>
<dbReference type="InterPro" id="IPR036185">
    <property type="entry name" value="DNA_heli_DnaB-like_N_sf"/>
</dbReference>
<comment type="caution">
    <text evidence="14">The sequence shown here is derived from an EMBL/GenBank/DDBJ whole genome shotgun (WGS) entry which is preliminary data.</text>
</comment>
<dbReference type="Proteomes" id="UP000249638">
    <property type="component" value="Unassembled WGS sequence"/>
</dbReference>
<dbReference type="GO" id="GO:0003677">
    <property type="term" value="F:DNA binding"/>
    <property type="evidence" value="ECO:0007669"/>
    <property type="project" value="UniProtKB-UniRule"/>
</dbReference>
<dbReference type="Pfam" id="PF03796">
    <property type="entry name" value="DnaB_C"/>
    <property type="match status" value="1"/>
</dbReference>
<dbReference type="GO" id="GO:1990077">
    <property type="term" value="C:primosome complex"/>
    <property type="evidence" value="ECO:0007669"/>
    <property type="project" value="UniProtKB-UniRule"/>
</dbReference>
<evidence type="ECO:0000256" key="2">
    <source>
        <dbReference type="ARBA" id="ARBA00022515"/>
    </source>
</evidence>
<sequence length="455" mass="50060">MTARDEFTVPHSIEAEQAVLGGLLLDNDAVDRLDGLQRAHFYRADHGVVFDQIIELVASGAGADSITVYERLAAKGQAEHIGGLGYLTDLAVRTPSSANISRYASIIRDRAIKRQLLTLSSDVPTMVMGADEARVLVDRVQSRLELMAQERVKSEPVRAADDLGNYFDQLQAEAEGTVRAIPTGFRDLDEKLGGGLRGGELVIVAGRPAMGKTAFALNVSNNVARDYASLVLSMEMPKAQLHQRNVAMLGRIPLGRLRQPDSMADEHWNNLTAATAKIAELNLFMDDQPALTLLEVRSKARIVKRRHGLNLLVVDYLGLMTGGPSENRNQEVGSYSRGLKALAKELDIPIIALAQLNRGLESRPNKRPTMGDLRDSGEIEQDADIIMFLYRDEVYNPDSQAKGICEVLIEKQRQGETGMVPLSYQGEFTLFGDLARGYTPPEPKALPRKTFRDDL</sequence>
<dbReference type="SUPFAM" id="SSF52540">
    <property type="entry name" value="P-loop containing nucleoside triphosphate hydrolases"/>
    <property type="match status" value="1"/>
</dbReference>
<dbReference type="InterPro" id="IPR007692">
    <property type="entry name" value="DNA_helicase_DnaB"/>
</dbReference>
<evidence type="ECO:0000256" key="4">
    <source>
        <dbReference type="ARBA" id="ARBA00022741"/>
    </source>
</evidence>
<dbReference type="CDD" id="cd00984">
    <property type="entry name" value="DnaB_C"/>
    <property type="match status" value="1"/>
</dbReference>
<dbReference type="Pfam" id="PF00772">
    <property type="entry name" value="DnaB"/>
    <property type="match status" value="1"/>
</dbReference>
<proteinExistence type="inferred from homology"/>
<dbReference type="InterPro" id="IPR027417">
    <property type="entry name" value="P-loop_NTPase"/>
</dbReference>
<keyword evidence="8 12" id="KW-0238">DNA-binding</keyword>
<evidence type="ECO:0000259" key="13">
    <source>
        <dbReference type="PROSITE" id="PS51199"/>
    </source>
</evidence>
<dbReference type="InterPro" id="IPR007694">
    <property type="entry name" value="DNA_helicase_DnaB-like_C"/>
</dbReference>
<evidence type="ECO:0000256" key="5">
    <source>
        <dbReference type="ARBA" id="ARBA00022801"/>
    </source>
</evidence>
<evidence type="ECO:0000313" key="14">
    <source>
        <dbReference type="EMBL" id="PZX29443.1"/>
    </source>
</evidence>
<dbReference type="SUPFAM" id="SSF48024">
    <property type="entry name" value="N-terminal domain of DnaB helicase"/>
    <property type="match status" value="1"/>
</dbReference>
<dbReference type="GO" id="GO:0006269">
    <property type="term" value="P:DNA replication, synthesis of primer"/>
    <property type="evidence" value="ECO:0007669"/>
    <property type="project" value="UniProtKB-UniRule"/>
</dbReference>
<evidence type="ECO:0000256" key="9">
    <source>
        <dbReference type="ARBA" id="ARBA00023235"/>
    </source>
</evidence>
<feature type="domain" description="SF4 helicase" evidence="13">
    <location>
        <begin position="174"/>
        <end position="438"/>
    </location>
</feature>
<accession>A0A2W7P1P5</accession>
<keyword evidence="3 12" id="KW-0235">DNA replication</keyword>
<evidence type="ECO:0000256" key="11">
    <source>
        <dbReference type="NCBIfam" id="TIGR00665"/>
    </source>
</evidence>
<dbReference type="InterPro" id="IPR016136">
    <property type="entry name" value="DNA_helicase_N/primase_C"/>
</dbReference>
<protein>
    <recommendedName>
        <fullName evidence="11 12">Replicative DNA helicase</fullName>
        <ecNumber evidence="11 12">5.6.2.3</ecNumber>
    </recommendedName>
</protein>
<dbReference type="PANTHER" id="PTHR30153:SF2">
    <property type="entry name" value="REPLICATIVE DNA HELICASE"/>
    <property type="match status" value="1"/>
</dbReference>
<evidence type="ECO:0000256" key="10">
    <source>
        <dbReference type="ARBA" id="ARBA00048954"/>
    </source>
</evidence>
<dbReference type="EC" id="5.6.2.3" evidence="11 12"/>
<keyword evidence="4 12" id="KW-0547">Nucleotide-binding</keyword>
<dbReference type="PANTHER" id="PTHR30153">
    <property type="entry name" value="REPLICATIVE DNA HELICASE DNAB"/>
    <property type="match status" value="1"/>
</dbReference>
<evidence type="ECO:0000256" key="1">
    <source>
        <dbReference type="ARBA" id="ARBA00008428"/>
    </source>
</evidence>
<dbReference type="Gene3D" id="1.10.860.10">
    <property type="entry name" value="DNAb Helicase, Chain A"/>
    <property type="match status" value="1"/>
</dbReference>
<keyword evidence="9" id="KW-0413">Isomerase</keyword>
<dbReference type="GO" id="GO:0005524">
    <property type="term" value="F:ATP binding"/>
    <property type="evidence" value="ECO:0007669"/>
    <property type="project" value="UniProtKB-UniRule"/>
</dbReference>
<keyword evidence="5 12" id="KW-0378">Hydrolase</keyword>
<dbReference type="Gene3D" id="3.40.50.300">
    <property type="entry name" value="P-loop containing nucleotide triphosphate hydrolases"/>
    <property type="match status" value="1"/>
</dbReference>
<reference evidence="14" key="1">
    <citation type="submission" date="2018-06" db="EMBL/GenBank/DDBJ databases">
        <title>Genomic Encyclopedia of Type Strains, Phase IV (KMG-V): Genome sequencing to study the core and pangenomes of soil and plant-associated prokaryotes.</title>
        <authorList>
            <person name="Whitman W."/>
        </authorList>
    </citation>
    <scope>NUCLEOTIDE SEQUENCE [LARGE SCALE GENOMIC DNA]</scope>
    <source>
        <strain evidence="14">MLR2-44</strain>
    </source>
</reference>
<evidence type="ECO:0000256" key="3">
    <source>
        <dbReference type="ARBA" id="ARBA00022705"/>
    </source>
</evidence>
<keyword evidence="15" id="KW-1185">Reference proteome</keyword>
<evidence type="ECO:0000256" key="8">
    <source>
        <dbReference type="ARBA" id="ARBA00023125"/>
    </source>
</evidence>
<dbReference type="GO" id="GO:0016887">
    <property type="term" value="F:ATP hydrolysis activity"/>
    <property type="evidence" value="ECO:0007669"/>
    <property type="project" value="RHEA"/>
</dbReference>
<evidence type="ECO:0000256" key="6">
    <source>
        <dbReference type="ARBA" id="ARBA00022806"/>
    </source>
</evidence>
<dbReference type="NCBIfam" id="TIGR00665">
    <property type="entry name" value="DnaB"/>
    <property type="match status" value="1"/>
</dbReference>
<dbReference type="GO" id="GO:0005829">
    <property type="term" value="C:cytosol"/>
    <property type="evidence" value="ECO:0007669"/>
    <property type="project" value="TreeGrafter"/>
</dbReference>
<name>A0A2W7P1P5_9BURK</name>
<evidence type="ECO:0000256" key="12">
    <source>
        <dbReference type="RuleBase" id="RU362085"/>
    </source>
</evidence>
<comment type="catalytic activity">
    <reaction evidence="10 12">
        <text>ATP + H2O = ADP + phosphate + H(+)</text>
        <dbReference type="Rhea" id="RHEA:13065"/>
        <dbReference type="ChEBI" id="CHEBI:15377"/>
        <dbReference type="ChEBI" id="CHEBI:15378"/>
        <dbReference type="ChEBI" id="CHEBI:30616"/>
        <dbReference type="ChEBI" id="CHEBI:43474"/>
        <dbReference type="ChEBI" id="CHEBI:456216"/>
        <dbReference type="EC" id="5.6.2.3"/>
    </reaction>
</comment>
<comment type="similarity">
    <text evidence="1 12">Belongs to the helicase family. DnaB subfamily.</text>
</comment>